<dbReference type="OrthoDB" id="4424649at2759"/>
<dbReference type="VEuPathDB" id="FungiDB:CDV56_104746"/>
<evidence type="ECO:0000256" key="2">
    <source>
        <dbReference type="ARBA" id="ARBA00023157"/>
    </source>
</evidence>
<dbReference type="GO" id="GO:0005576">
    <property type="term" value="C:extracellular region"/>
    <property type="evidence" value="ECO:0007669"/>
    <property type="project" value="InterPro"/>
</dbReference>
<dbReference type="GeneID" id="38126720"/>
<dbReference type="AlphaFoldDB" id="A0A397G7V1"/>
<evidence type="ECO:0000256" key="1">
    <source>
        <dbReference type="ARBA" id="ARBA00022737"/>
    </source>
</evidence>
<sequence length="151" mass="16276">MIAPTRPFIFLAALALAGVEAKSDCWTSVHNETIACFNSAPIAFSFDLDTASDCQSWCGKIPNCEAWIYINQSSQCDLHRTAPVSISDNSGFTFGGCDPVPIIETRPVATPIPSSNVTASSTRAATETSSSVRFGSFNLFPFRVLADNRFL</sequence>
<keyword evidence="1" id="KW-0677">Repeat</keyword>
<dbReference type="SMART" id="SM00223">
    <property type="entry name" value="APPLE"/>
    <property type="match status" value="1"/>
</dbReference>
<keyword evidence="6" id="KW-1185">Reference proteome</keyword>
<organism evidence="5 6">
    <name type="scientific">Aspergillus thermomutatus</name>
    <name type="common">Neosartorya pseudofischeri</name>
    <dbReference type="NCBI Taxonomy" id="41047"/>
    <lineage>
        <taxon>Eukaryota</taxon>
        <taxon>Fungi</taxon>
        <taxon>Dikarya</taxon>
        <taxon>Ascomycota</taxon>
        <taxon>Pezizomycotina</taxon>
        <taxon>Eurotiomycetes</taxon>
        <taxon>Eurotiomycetidae</taxon>
        <taxon>Eurotiales</taxon>
        <taxon>Aspergillaceae</taxon>
        <taxon>Aspergillus</taxon>
        <taxon>Aspergillus subgen. Fumigati</taxon>
    </lineage>
</organism>
<evidence type="ECO:0000313" key="6">
    <source>
        <dbReference type="Proteomes" id="UP000215305"/>
    </source>
</evidence>
<comment type="caution">
    <text evidence="5">The sequence shown here is derived from an EMBL/GenBank/DDBJ whole genome shotgun (WGS) entry which is preliminary data.</text>
</comment>
<feature type="signal peptide" evidence="3">
    <location>
        <begin position="1"/>
        <end position="21"/>
    </location>
</feature>
<protein>
    <recommendedName>
        <fullName evidence="4">Apple domain-containing protein</fullName>
    </recommendedName>
</protein>
<dbReference type="GO" id="GO:0006508">
    <property type="term" value="P:proteolysis"/>
    <property type="evidence" value="ECO:0007669"/>
    <property type="project" value="InterPro"/>
</dbReference>
<dbReference type="EMBL" id="NKHU02000263">
    <property type="protein sequence ID" value="RHZ46089.1"/>
    <property type="molecule type" value="Genomic_DNA"/>
</dbReference>
<proteinExistence type="predicted"/>
<dbReference type="RefSeq" id="XP_026610997.1">
    <property type="nucleotide sequence ID" value="XM_026758365.1"/>
</dbReference>
<evidence type="ECO:0000313" key="5">
    <source>
        <dbReference type="EMBL" id="RHZ46089.1"/>
    </source>
</evidence>
<name>A0A397G7V1_ASPTH</name>
<dbReference type="InterPro" id="IPR003609">
    <property type="entry name" value="Pan_app"/>
</dbReference>
<dbReference type="Pfam" id="PF00024">
    <property type="entry name" value="PAN_1"/>
    <property type="match status" value="1"/>
</dbReference>
<evidence type="ECO:0000256" key="3">
    <source>
        <dbReference type="SAM" id="SignalP"/>
    </source>
</evidence>
<feature type="chain" id="PRO_5017448164" description="Apple domain-containing protein" evidence="3">
    <location>
        <begin position="22"/>
        <end position="151"/>
    </location>
</feature>
<keyword evidence="2" id="KW-1015">Disulfide bond</keyword>
<keyword evidence="3" id="KW-0732">Signal</keyword>
<dbReference type="Proteomes" id="UP000215305">
    <property type="component" value="Unassembled WGS sequence"/>
</dbReference>
<dbReference type="InterPro" id="IPR000177">
    <property type="entry name" value="Apple"/>
</dbReference>
<dbReference type="Gene3D" id="3.50.4.10">
    <property type="entry name" value="Hepatocyte Growth Factor"/>
    <property type="match status" value="1"/>
</dbReference>
<accession>A0A397G7V1</accession>
<feature type="domain" description="Apple" evidence="4">
    <location>
        <begin position="36"/>
        <end position="97"/>
    </location>
</feature>
<reference evidence="5" key="1">
    <citation type="submission" date="2018-08" db="EMBL/GenBank/DDBJ databases">
        <title>Draft genome sequence of azole-resistant Aspergillus thermomutatus (Neosartorya pseudofischeri) strain HMR AF 39, isolated from a human nasal aspirate.</title>
        <authorList>
            <person name="Parent-Michaud M."/>
            <person name="Dufresne P.J."/>
            <person name="Fournier E."/>
            <person name="Martineau C."/>
            <person name="Moreira S."/>
            <person name="Perkins V."/>
            <person name="De Repentigny L."/>
            <person name="Dufresne S.F."/>
        </authorList>
    </citation>
    <scope>NUCLEOTIDE SEQUENCE [LARGE SCALE GENOMIC DNA]</scope>
    <source>
        <strain evidence="5">HMR AF 39</strain>
    </source>
</reference>
<gene>
    <name evidence="5" type="ORF">CDV56_104746</name>
</gene>
<evidence type="ECO:0000259" key="4">
    <source>
        <dbReference type="SMART" id="SM00223"/>
    </source>
</evidence>